<dbReference type="Pfam" id="PF14604">
    <property type="entry name" value="SH3_9"/>
    <property type="match status" value="1"/>
</dbReference>
<evidence type="ECO:0000256" key="1">
    <source>
        <dbReference type="ARBA" id="ARBA00004170"/>
    </source>
</evidence>
<evidence type="ECO:0000256" key="8">
    <source>
        <dbReference type="PROSITE-ProRule" id="PRU00192"/>
    </source>
</evidence>
<dbReference type="AlphaFoldDB" id="A0A556TQE6"/>
<dbReference type="Proteomes" id="UP000319801">
    <property type="component" value="Unassembled WGS sequence"/>
</dbReference>
<keyword evidence="2 8" id="KW-0728">SH3 domain</keyword>
<keyword evidence="12" id="KW-0808">Transferase</keyword>
<evidence type="ECO:0000256" key="10">
    <source>
        <dbReference type="SAM" id="MobiDB-lite"/>
    </source>
</evidence>
<dbReference type="PROSITE" id="PS50002">
    <property type="entry name" value="SH3"/>
    <property type="match status" value="2"/>
</dbReference>
<dbReference type="InterPro" id="IPR036028">
    <property type="entry name" value="SH3-like_dom_sf"/>
</dbReference>
<evidence type="ECO:0000256" key="5">
    <source>
        <dbReference type="ARBA" id="ARBA00023136"/>
    </source>
</evidence>
<gene>
    <name evidence="12" type="ORF">Baya_4527</name>
</gene>
<dbReference type="Gene3D" id="2.30.30.40">
    <property type="entry name" value="SH3 Domains"/>
    <property type="match status" value="3"/>
</dbReference>
<feature type="compositionally biased region" description="Basic residues" evidence="10">
    <location>
        <begin position="932"/>
        <end position="941"/>
    </location>
</feature>
<comment type="subcellular location">
    <subcellularLocation>
        <location evidence="1">Membrane</location>
        <topology evidence="1">Peripheral membrane protein</topology>
    </subcellularLocation>
</comment>
<evidence type="ECO:0000313" key="13">
    <source>
        <dbReference type="Proteomes" id="UP000319801"/>
    </source>
</evidence>
<feature type="region of interest" description="Disordered" evidence="10">
    <location>
        <begin position="208"/>
        <end position="228"/>
    </location>
</feature>
<name>A0A556TQE6_BAGYA</name>
<feature type="coiled-coil region" evidence="9">
    <location>
        <begin position="304"/>
        <end position="349"/>
    </location>
</feature>
<comment type="function">
    <text evidence="6">Induces bone resorption, acting probably through a signaling cascade which results in the secretion of factor(s) enhancing osteoclast formation and activity.</text>
</comment>
<feature type="compositionally biased region" description="Polar residues" evidence="10">
    <location>
        <begin position="951"/>
        <end position="965"/>
    </location>
</feature>
<protein>
    <recommendedName>
        <fullName evidence="7">Osteoclast-stimulating factor 1</fullName>
    </recommendedName>
</protein>
<dbReference type="PANTHER" id="PTHR14167">
    <property type="entry name" value="SH3 DOMAIN-CONTAINING"/>
    <property type="match status" value="1"/>
</dbReference>
<dbReference type="CDD" id="cd12142">
    <property type="entry name" value="SH3_D21-like"/>
    <property type="match status" value="1"/>
</dbReference>
<dbReference type="InterPro" id="IPR050384">
    <property type="entry name" value="Endophilin_SH3RF"/>
</dbReference>
<evidence type="ECO:0000259" key="11">
    <source>
        <dbReference type="PROSITE" id="PS50002"/>
    </source>
</evidence>
<feature type="domain" description="SH3" evidence="11">
    <location>
        <begin position="120"/>
        <end position="181"/>
    </location>
</feature>
<dbReference type="InterPro" id="IPR035468">
    <property type="entry name" value="SH3D21_SH3"/>
</dbReference>
<dbReference type="EMBL" id="VCAZ01000010">
    <property type="protein sequence ID" value="TSK34919.1"/>
    <property type="molecule type" value="Genomic_DNA"/>
</dbReference>
<evidence type="ECO:0000256" key="6">
    <source>
        <dbReference type="ARBA" id="ARBA00037432"/>
    </source>
</evidence>
<keyword evidence="3" id="KW-0040">ANK repeat</keyword>
<keyword evidence="12" id="KW-0418">Kinase</keyword>
<dbReference type="PRINTS" id="PR01887">
    <property type="entry name" value="SPECTRNALPHA"/>
</dbReference>
<dbReference type="OrthoDB" id="73680at2759"/>
<keyword evidence="4 9" id="KW-0175">Coiled coil</keyword>
<dbReference type="SMART" id="SM00326">
    <property type="entry name" value="SH3"/>
    <property type="match status" value="3"/>
</dbReference>
<dbReference type="GO" id="GO:0016301">
    <property type="term" value="F:kinase activity"/>
    <property type="evidence" value="ECO:0007669"/>
    <property type="project" value="UniProtKB-KW"/>
</dbReference>
<dbReference type="FunFam" id="2.30.30.40:FF:000072">
    <property type="entry name" value="Unconventional Myosin IB"/>
    <property type="match status" value="1"/>
</dbReference>
<evidence type="ECO:0000256" key="3">
    <source>
        <dbReference type="ARBA" id="ARBA00023043"/>
    </source>
</evidence>
<keyword evidence="13" id="KW-1185">Reference proteome</keyword>
<evidence type="ECO:0000256" key="7">
    <source>
        <dbReference type="ARBA" id="ARBA00040640"/>
    </source>
</evidence>
<evidence type="ECO:0000256" key="2">
    <source>
        <dbReference type="ARBA" id="ARBA00022443"/>
    </source>
</evidence>
<reference evidence="12 13" key="1">
    <citation type="journal article" date="2019" name="Genome Biol. Evol.">
        <title>Whole-Genome Sequencing of the Giant Devil Catfish, Bagarius yarrelli.</title>
        <authorList>
            <person name="Jiang W."/>
            <person name="Lv Y."/>
            <person name="Cheng L."/>
            <person name="Yang K."/>
            <person name="Chao B."/>
            <person name="Wang X."/>
            <person name="Li Y."/>
            <person name="Pan X."/>
            <person name="You X."/>
            <person name="Zhang Y."/>
            <person name="Yang J."/>
            <person name="Li J."/>
            <person name="Zhang X."/>
            <person name="Liu S."/>
            <person name="Sun C."/>
            <person name="Yang J."/>
            <person name="Shi Q."/>
        </authorList>
    </citation>
    <scope>NUCLEOTIDE SEQUENCE [LARGE SCALE GENOMIC DNA]</scope>
    <source>
        <strain evidence="12">JWS20170419001</strain>
        <tissue evidence="12">Muscle</tissue>
    </source>
</reference>
<keyword evidence="5" id="KW-0472">Membrane</keyword>
<organism evidence="12 13">
    <name type="scientific">Bagarius yarrelli</name>
    <name type="common">Goonch</name>
    <name type="synonym">Bagrus yarrelli</name>
    <dbReference type="NCBI Taxonomy" id="175774"/>
    <lineage>
        <taxon>Eukaryota</taxon>
        <taxon>Metazoa</taxon>
        <taxon>Chordata</taxon>
        <taxon>Craniata</taxon>
        <taxon>Vertebrata</taxon>
        <taxon>Euteleostomi</taxon>
        <taxon>Actinopterygii</taxon>
        <taxon>Neopterygii</taxon>
        <taxon>Teleostei</taxon>
        <taxon>Ostariophysi</taxon>
        <taxon>Siluriformes</taxon>
        <taxon>Sisoridae</taxon>
        <taxon>Sisorinae</taxon>
        <taxon>Bagarius</taxon>
    </lineage>
</organism>
<feature type="region of interest" description="Disordered" evidence="10">
    <location>
        <begin position="907"/>
        <end position="965"/>
    </location>
</feature>
<dbReference type="PANTHER" id="PTHR14167:SF81">
    <property type="entry name" value="ENDOPHILIN-A"/>
    <property type="match status" value="1"/>
</dbReference>
<dbReference type="Pfam" id="PF07653">
    <property type="entry name" value="SH3_2"/>
    <property type="match status" value="2"/>
</dbReference>
<evidence type="ECO:0000313" key="12">
    <source>
        <dbReference type="EMBL" id="TSK34919.1"/>
    </source>
</evidence>
<evidence type="ECO:0000256" key="4">
    <source>
        <dbReference type="ARBA" id="ARBA00023054"/>
    </source>
</evidence>
<sequence>MGDEITVRVGDVVKNVTPSIEEGWLEGELRGKRGIFPSNFVKHQDELELVAGEIIEIIREIEDGWWMGKKGGKIGAFPSNFVKEIFVCSKDVKSRAKLSEAIFIKEGAPQQRVSLRRKTNIKECCQVMFDYTASDEDELNLKKGDIVTIINKVTDDDGWWEGELNGQRGFFPDNFVMIIPMEALQEKSQPPLRRGTLKQAVNQVPVMDKTSNGANTKTETKEEKSEVKDVKIDMPGKIKMPSLFKAQPPPIKDKPQKPASSTNNNKCVLQATGNDLPLTNKASTVVEPQNPTQTEAKPSGVPTLEQVLAELKELRMELELFRTQHEIDIKELKEELNDERSKRMKLQKVTRLEFAAACTKIVTAVSSAVVLRLLKPLSKNFGIEAILEANDKLKKISESKSRKCPAPGTNIQGSPIEASDFICHLGHKIITEIKGAMLEAIRSTASQDNGSMQVLLQGKQPILKLEELSMACTNEICDRILDLYLSEELDRPTEKKSSELSLKSQQEVQGIMKSLEKVVAVTRSSSRSTASLPSEWFSNPLKVIAPACASTAAQTEKPLSDEFMNKASQVVSEVLLKTEQKLAASMSTQNSAIVCSETELNFLMELAKSTATEILQKLFLTLVQSLNGQLSATICSNADQSEQEDEQKFVSGAQQIHRDIRKQVFAFFRRRKQTISEKSKTSLDECLETPAELYISSGTQESPEQFLDKATRVASDILVKRLNSQILTGLIGVKAAGSSTKQSLVASVDMDLLEVSDNKNNVGSDVALETEVTSIENEPEAQQDDQTNVQQLIDAETNPQPSVQSSSFVPLPLFTVVHNQLKAFITSFSKKSAKSESDEDRVVPICITDDGLVYELTEPHAGQSLSDSALGRRKVMLTSIPFPSEFIYVFVDESVKALLKNVLNTGSSDEDAACSPNATEDQENNRNEGIKHSKKKKKKKKSSSEDELTGAVSSDLNSVLQGEPTASRSVFKNIRKALGRFCSKRSTKCPQSENTQ</sequence>
<feature type="compositionally biased region" description="Polar residues" evidence="10">
    <location>
        <begin position="260"/>
        <end position="269"/>
    </location>
</feature>
<feature type="compositionally biased region" description="Basic and acidic residues" evidence="10">
    <location>
        <begin position="218"/>
        <end position="228"/>
    </location>
</feature>
<feature type="domain" description="SH3" evidence="11">
    <location>
        <begin position="1"/>
        <end position="46"/>
    </location>
</feature>
<dbReference type="SUPFAM" id="SSF50044">
    <property type="entry name" value="SH3-domain"/>
    <property type="match status" value="3"/>
</dbReference>
<feature type="region of interest" description="Disordered" evidence="10">
    <location>
        <begin position="240"/>
        <end position="269"/>
    </location>
</feature>
<dbReference type="InterPro" id="IPR001452">
    <property type="entry name" value="SH3_domain"/>
</dbReference>
<dbReference type="PRINTS" id="PR00452">
    <property type="entry name" value="SH3DOMAIN"/>
</dbReference>
<accession>A0A556TQE6</accession>
<evidence type="ECO:0000256" key="9">
    <source>
        <dbReference type="SAM" id="Coils"/>
    </source>
</evidence>
<proteinExistence type="predicted"/>
<comment type="caution">
    <text evidence="12">The sequence shown here is derived from an EMBL/GenBank/DDBJ whole genome shotgun (WGS) entry which is preliminary data.</text>
</comment>